<keyword evidence="3" id="KW-0805">Transcription regulation</keyword>
<dbReference type="Gene3D" id="3.30.450.40">
    <property type="match status" value="1"/>
</dbReference>
<dbReference type="Proteomes" id="UP000283077">
    <property type="component" value="Unassembled WGS sequence"/>
</dbReference>
<dbReference type="InterPro" id="IPR029016">
    <property type="entry name" value="GAF-like_dom_sf"/>
</dbReference>
<feature type="domain" description="Sigma-54 factor interaction" evidence="6">
    <location>
        <begin position="194"/>
        <end position="423"/>
    </location>
</feature>
<dbReference type="InterPro" id="IPR027417">
    <property type="entry name" value="P-loop_NTPase"/>
</dbReference>
<evidence type="ECO:0000313" key="7">
    <source>
        <dbReference type="EMBL" id="RVU33325.1"/>
    </source>
</evidence>
<evidence type="ECO:0000256" key="1">
    <source>
        <dbReference type="ARBA" id="ARBA00022741"/>
    </source>
</evidence>
<comment type="caution">
    <text evidence="7">The sequence shown here is derived from an EMBL/GenBank/DDBJ whole genome shotgun (WGS) entry which is preliminary data.</text>
</comment>
<dbReference type="PROSITE" id="PS00688">
    <property type="entry name" value="SIGMA54_INTERACT_3"/>
    <property type="match status" value="1"/>
</dbReference>
<dbReference type="FunFam" id="3.40.50.300:FF:000006">
    <property type="entry name" value="DNA-binding transcriptional regulator NtrC"/>
    <property type="match status" value="1"/>
</dbReference>
<dbReference type="CDD" id="cd00009">
    <property type="entry name" value="AAA"/>
    <property type="match status" value="1"/>
</dbReference>
<dbReference type="Gene3D" id="1.10.8.60">
    <property type="match status" value="1"/>
</dbReference>
<dbReference type="PROSITE" id="PS50045">
    <property type="entry name" value="SIGMA54_INTERACT_4"/>
    <property type="match status" value="1"/>
</dbReference>
<evidence type="ECO:0000256" key="2">
    <source>
        <dbReference type="ARBA" id="ARBA00022840"/>
    </source>
</evidence>
<reference evidence="7 8" key="1">
    <citation type="submission" date="2019-01" db="EMBL/GenBank/DDBJ databases">
        <authorList>
            <person name="Chen W.-M."/>
        </authorList>
    </citation>
    <scope>NUCLEOTIDE SEQUENCE [LARGE SCALE GENOMIC DNA]</scope>
    <source>
        <strain evidence="7 8">KYPC3</strain>
    </source>
</reference>
<keyword evidence="4" id="KW-0238">DNA-binding</keyword>
<dbReference type="SUPFAM" id="SSF55781">
    <property type="entry name" value="GAF domain-like"/>
    <property type="match status" value="1"/>
</dbReference>
<dbReference type="InterPro" id="IPR025662">
    <property type="entry name" value="Sigma_54_int_dom_ATP-bd_1"/>
</dbReference>
<dbReference type="InterPro" id="IPR003018">
    <property type="entry name" value="GAF"/>
</dbReference>
<protein>
    <submittedName>
        <fullName evidence="7">Nitric oxide reductase transcriptional regulator NorR</fullName>
    </submittedName>
</protein>
<name>A0A437QFL0_9GAMM</name>
<dbReference type="InterPro" id="IPR025943">
    <property type="entry name" value="Sigma_54_int_dom_ATP-bd_2"/>
</dbReference>
<dbReference type="RefSeq" id="WP_127700559.1">
    <property type="nucleotide sequence ID" value="NZ_SACS01000023.1"/>
</dbReference>
<organism evidence="7 8">
    <name type="scientific">Rheinheimera riviphila</name>
    <dbReference type="NCBI Taxonomy" id="1834037"/>
    <lineage>
        <taxon>Bacteria</taxon>
        <taxon>Pseudomonadati</taxon>
        <taxon>Pseudomonadota</taxon>
        <taxon>Gammaproteobacteria</taxon>
        <taxon>Chromatiales</taxon>
        <taxon>Chromatiaceae</taxon>
        <taxon>Rheinheimera</taxon>
    </lineage>
</organism>
<evidence type="ECO:0000256" key="5">
    <source>
        <dbReference type="ARBA" id="ARBA00023163"/>
    </source>
</evidence>
<dbReference type="SUPFAM" id="SSF46689">
    <property type="entry name" value="Homeodomain-like"/>
    <property type="match status" value="1"/>
</dbReference>
<dbReference type="InterPro" id="IPR002197">
    <property type="entry name" value="HTH_Fis"/>
</dbReference>
<dbReference type="PROSITE" id="PS00675">
    <property type="entry name" value="SIGMA54_INTERACT_1"/>
    <property type="match status" value="1"/>
</dbReference>
<dbReference type="OrthoDB" id="9804019at2"/>
<dbReference type="PRINTS" id="PR01590">
    <property type="entry name" value="HTHFIS"/>
</dbReference>
<dbReference type="InterPro" id="IPR058031">
    <property type="entry name" value="AAA_lid_NorR"/>
</dbReference>
<dbReference type="SUPFAM" id="SSF52540">
    <property type="entry name" value="P-loop containing nucleoside triphosphate hydrolases"/>
    <property type="match status" value="1"/>
</dbReference>
<dbReference type="PROSITE" id="PS00676">
    <property type="entry name" value="SIGMA54_INTERACT_2"/>
    <property type="match status" value="1"/>
</dbReference>
<dbReference type="GO" id="GO:0006355">
    <property type="term" value="P:regulation of DNA-templated transcription"/>
    <property type="evidence" value="ECO:0007669"/>
    <property type="project" value="InterPro"/>
</dbReference>
<dbReference type="Pfam" id="PF25601">
    <property type="entry name" value="AAA_lid_14"/>
    <property type="match status" value="1"/>
</dbReference>
<keyword evidence="5" id="KW-0804">Transcription</keyword>
<dbReference type="InterPro" id="IPR003593">
    <property type="entry name" value="AAA+_ATPase"/>
</dbReference>
<sequence length="538" mass="58361">MAELNSTLLLEVALDLANSITSSDRFDRLLSSIRKAINCDAVVLLSYQGELLQPLAIQGLTADTLGRRFWLKDHPRLLIICQSTDPVRFASNTTLADPYDGLLLAQAGDLPVHSCMGLPLYSDGQLMGVVTLDSLKPDAFSAIAERTLQLIAAMSAATLKTAVQLKKLEQSARQAQDLVEELTHEALTREGGELIGQSSSMLALKSDIQLVAASDYTVLIQGETGVGKELVARTVHLLSRRVKQQLVHLNCASLPETLAESELFGHAKGAFTGADRDRPGKFLLADGGTIFLDEVGELPLAVQSKLLRVLQSGEIQPVGKDDVKTVNVRVIAATNRDLAAEVAAGRFRADLYHRLSVYPITVPALKDRQQDVLLLAGYFLELTARKLGLRQLKLSPAAQLQLLQYNWPGNVRELEHVISRAALKASKDSTAGDIIALMPAHLELHTNTPFTAPPTIVSSADLQLPREVVTGTSLKTATDEFQKQQILQMLQSTSGNWSQAAKLLELDRANLSRLAKRLGISVEKTVHGGHSPTRSTLP</sequence>
<evidence type="ECO:0000259" key="6">
    <source>
        <dbReference type="PROSITE" id="PS50045"/>
    </source>
</evidence>
<dbReference type="InterPro" id="IPR025944">
    <property type="entry name" value="Sigma_54_int_dom_CS"/>
</dbReference>
<accession>A0A437QFL0</accession>
<dbReference type="Pfam" id="PF02954">
    <property type="entry name" value="HTH_8"/>
    <property type="match status" value="1"/>
</dbReference>
<dbReference type="PANTHER" id="PTHR32071">
    <property type="entry name" value="TRANSCRIPTIONAL REGULATORY PROTEIN"/>
    <property type="match status" value="1"/>
</dbReference>
<dbReference type="NCBIfam" id="NF003451">
    <property type="entry name" value="PRK05022.1"/>
    <property type="match status" value="1"/>
</dbReference>
<dbReference type="Pfam" id="PF01590">
    <property type="entry name" value="GAF"/>
    <property type="match status" value="1"/>
</dbReference>
<evidence type="ECO:0000256" key="3">
    <source>
        <dbReference type="ARBA" id="ARBA00023015"/>
    </source>
</evidence>
<dbReference type="GO" id="GO:0005524">
    <property type="term" value="F:ATP binding"/>
    <property type="evidence" value="ECO:0007669"/>
    <property type="project" value="UniProtKB-KW"/>
</dbReference>
<keyword evidence="8" id="KW-1185">Reference proteome</keyword>
<dbReference type="GO" id="GO:0043565">
    <property type="term" value="F:sequence-specific DNA binding"/>
    <property type="evidence" value="ECO:0007669"/>
    <property type="project" value="InterPro"/>
</dbReference>
<dbReference type="SMART" id="SM00382">
    <property type="entry name" value="AAA"/>
    <property type="match status" value="1"/>
</dbReference>
<dbReference type="InterPro" id="IPR002078">
    <property type="entry name" value="Sigma_54_int"/>
</dbReference>
<dbReference type="Gene3D" id="3.40.50.300">
    <property type="entry name" value="P-loop containing nucleotide triphosphate hydrolases"/>
    <property type="match status" value="1"/>
</dbReference>
<dbReference type="EMBL" id="SACS01000023">
    <property type="protein sequence ID" value="RVU33325.1"/>
    <property type="molecule type" value="Genomic_DNA"/>
</dbReference>
<gene>
    <name evidence="7" type="primary">norR</name>
    <name evidence="7" type="ORF">EOE67_17140</name>
</gene>
<keyword evidence="1" id="KW-0547">Nucleotide-binding</keyword>
<evidence type="ECO:0000313" key="8">
    <source>
        <dbReference type="Proteomes" id="UP000283077"/>
    </source>
</evidence>
<evidence type="ECO:0000256" key="4">
    <source>
        <dbReference type="ARBA" id="ARBA00023125"/>
    </source>
</evidence>
<dbReference type="Pfam" id="PF00158">
    <property type="entry name" value="Sigma54_activat"/>
    <property type="match status" value="1"/>
</dbReference>
<dbReference type="SMART" id="SM00065">
    <property type="entry name" value="GAF"/>
    <property type="match status" value="1"/>
</dbReference>
<keyword evidence="2" id="KW-0067">ATP-binding</keyword>
<proteinExistence type="predicted"/>
<dbReference type="Gene3D" id="1.10.10.60">
    <property type="entry name" value="Homeodomain-like"/>
    <property type="match status" value="1"/>
</dbReference>
<dbReference type="InterPro" id="IPR009057">
    <property type="entry name" value="Homeodomain-like_sf"/>
</dbReference>
<dbReference type="PANTHER" id="PTHR32071:SF35">
    <property type="entry name" value="ANAEROBIC NITRIC OXIDE REDUCTASE TRANSCRIPTION REGULATOR NORR"/>
    <property type="match status" value="1"/>
</dbReference>
<dbReference type="AlphaFoldDB" id="A0A437QFL0"/>